<evidence type="ECO:0000256" key="1">
    <source>
        <dbReference type="SAM" id="MobiDB-lite"/>
    </source>
</evidence>
<accession>A0A0B4D5Q6</accession>
<organism evidence="2 3">
    <name type="scientific">Pseudarthrobacter phenanthrenivorans</name>
    <name type="common">Arthrobacter phenanthrenivorans</name>
    <dbReference type="NCBI Taxonomy" id="361575"/>
    <lineage>
        <taxon>Bacteria</taxon>
        <taxon>Bacillati</taxon>
        <taxon>Actinomycetota</taxon>
        <taxon>Actinomycetes</taxon>
        <taxon>Micrococcales</taxon>
        <taxon>Micrococcaceae</taxon>
        <taxon>Pseudarthrobacter</taxon>
    </lineage>
</organism>
<protein>
    <submittedName>
        <fullName evidence="2">Uncharacterized protein</fullName>
    </submittedName>
</protein>
<reference evidence="2 3" key="1">
    <citation type="submission" date="2014-12" db="EMBL/GenBank/DDBJ databases">
        <title>Genome sequencing of Arthrobacter phenanthrenivorans SWC37.</title>
        <authorList>
            <person name="Tan P.W."/>
            <person name="Chan K.-G."/>
        </authorList>
    </citation>
    <scope>NUCLEOTIDE SEQUENCE [LARGE SCALE GENOMIC DNA]</scope>
    <source>
        <strain evidence="2 3">SWC37</strain>
    </source>
</reference>
<name>A0A0B4D5Q6_PSEPS</name>
<evidence type="ECO:0000313" key="3">
    <source>
        <dbReference type="Proteomes" id="UP000031196"/>
    </source>
</evidence>
<sequence length="134" mass="14351">MAADGRPVEPVSGELGYTLVLHCKQLSGFDQLLDVCGVRVLRIKELCHLLESQCVPGDFGPPTLLGSDRAFMDSIMVKHRRILSVVASGATQPTTSEGCVSRSKPLSQPRTAESAREALIGAQRGMHPLLEGTP</sequence>
<gene>
    <name evidence="2" type="ORF">RM50_04285</name>
</gene>
<dbReference type="EMBL" id="JWTB01000008">
    <property type="protein sequence ID" value="KIC68689.1"/>
    <property type="molecule type" value="Genomic_DNA"/>
</dbReference>
<proteinExistence type="predicted"/>
<evidence type="ECO:0000313" key="2">
    <source>
        <dbReference type="EMBL" id="KIC68689.1"/>
    </source>
</evidence>
<dbReference type="AlphaFoldDB" id="A0A0B4D5Q6"/>
<comment type="caution">
    <text evidence="2">The sequence shown here is derived from an EMBL/GenBank/DDBJ whole genome shotgun (WGS) entry which is preliminary data.</text>
</comment>
<feature type="region of interest" description="Disordered" evidence="1">
    <location>
        <begin position="89"/>
        <end position="114"/>
    </location>
</feature>
<feature type="compositionally biased region" description="Polar residues" evidence="1">
    <location>
        <begin position="89"/>
        <end position="111"/>
    </location>
</feature>
<dbReference type="Proteomes" id="UP000031196">
    <property type="component" value="Unassembled WGS sequence"/>
</dbReference>